<dbReference type="Pfam" id="PF00270">
    <property type="entry name" value="DEAD"/>
    <property type="match status" value="1"/>
</dbReference>
<feature type="non-terminal residue" evidence="6">
    <location>
        <position position="294"/>
    </location>
</feature>
<dbReference type="PANTHER" id="PTHR47961">
    <property type="entry name" value="DNA POLYMERASE THETA, PUTATIVE (AFU_ORTHOLOGUE AFUA_1G05260)-RELATED"/>
    <property type="match status" value="1"/>
</dbReference>
<dbReference type="SMART" id="SM00487">
    <property type="entry name" value="DEXDc"/>
    <property type="match status" value="1"/>
</dbReference>
<dbReference type="AlphaFoldDB" id="A0A9X9F4Z8"/>
<keyword evidence="3 6" id="KW-0347">Helicase</keyword>
<dbReference type="InterPro" id="IPR014001">
    <property type="entry name" value="Helicase_ATP-bd"/>
</dbReference>
<name>A0A9X9F4Z8_BACCE</name>
<keyword evidence="2" id="KW-0378">Hydrolase</keyword>
<evidence type="ECO:0000256" key="4">
    <source>
        <dbReference type="ARBA" id="ARBA00022840"/>
    </source>
</evidence>
<dbReference type="GO" id="GO:0003676">
    <property type="term" value="F:nucleic acid binding"/>
    <property type="evidence" value="ECO:0007669"/>
    <property type="project" value="InterPro"/>
</dbReference>
<dbReference type="EMBL" id="SZOH01001659">
    <property type="protein sequence ID" value="TKJ00160.1"/>
    <property type="molecule type" value="Genomic_DNA"/>
</dbReference>
<dbReference type="PROSITE" id="PS51192">
    <property type="entry name" value="HELICASE_ATP_BIND_1"/>
    <property type="match status" value="1"/>
</dbReference>
<dbReference type="InterPro" id="IPR050474">
    <property type="entry name" value="Hel308_SKI2-like"/>
</dbReference>
<dbReference type="PANTHER" id="PTHR47961:SF6">
    <property type="entry name" value="DNA-DIRECTED DNA POLYMERASE"/>
    <property type="match status" value="1"/>
</dbReference>
<dbReference type="GO" id="GO:0004386">
    <property type="term" value="F:helicase activity"/>
    <property type="evidence" value="ECO:0007669"/>
    <property type="project" value="UniProtKB-KW"/>
</dbReference>
<organism evidence="6 7">
    <name type="scientific">Bacillus cereus</name>
    <dbReference type="NCBI Taxonomy" id="1396"/>
    <lineage>
        <taxon>Bacteria</taxon>
        <taxon>Bacillati</taxon>
        <taxon>Bacillota</taxon>
        <taxon>Bacilli</taxon>
        <taxon>Bacillales</taxon>
        <taxon>Bacillaceae</taxon>
        <taxon>Bacillus</taxon>
        <taxon>Bacillus cereus group</taxon>
    </lineage>
</organism>
<keyword evidence="1" id="KW-0547">Nucleotide-binding</keyword>
<evidence type="ECO:0000256" key="2">
    <source>
        <dbReference type="ARBA" id="ARBA00022801"/>
    </source>
</evidence>
<proteinExistence type="predicted"/>
<evidence type="ECO:0000313" key="6">
    <source>
        <dbReference type="EMBL" id="TKJ00160.1"/>
    </source>
</evidence>
<evidence type="ECO:0000313" key="7">
    <source>
        <dbReference type="Proteomes" id="UP000308444"/>
    </source>
</evidence>
<dbReference type="Proteomes" id="UP000308444">
    <property type="component" value="Unassembled WGS sequence"/>
</dbReference>
<reference evidence="6 7" key="1">
    <citation type="journal article" date="2019" name="Environ. Microbiol.">
        <title>An active ?-lactamase is a part of an orchestrated cell wall stress resistance network of Bacillus subtilis and related rhizosphere species.</title>
        <authorList>
            <person name="Bucher T."/>
            <person name="Keren-Paz A."/>
            <person name="Hausser J."/>
            <person name="Olender T."/>
            <person name="Cytryn E."/>
            <person name="Kolodkin-Gal I."/>
        </authorList>
    </citation>
    <scope>NUCLEOTIDE SEQUENCE [LARGE SCALE GENOMIC DNA]</scope>
    <source>
        <strain evidence="6 7">I32</strain>
    </source>
</reference>
<evidence type="ECO:0000256" key="3">
    <source>
        <dbReference type="ARBA" id="ARBA00022806"/>
    </source>
</evidence>
<evidence type="ECO:0000256" key="1">
    <source>
        <dbReference type="ARBA" id="ARBA00022741"/>
    </source>
</evidence>
<dbReference type="SUPFAM" id="SSF52540">
    <property type="entry name" value="P-loop containing nucleoside triphosphate hydrolases"/>
    <property type="match status" value="1"/>
</dbReference>
<feature type="domain" description="Helicase ATP-binding" evidence="5">
    <location>
        <begin position="92"/>
        <end position="264"/>
    </location>
</feature>
<comment type="caution">
    <text evidence="6">The sequence shown here is derived from an EMBL/GenBank/DDBJ whole genome shotgun (WGS) entry which is preliminary data.</text>
</comment>
<dbReference type="Gene3D" id="3.40.50.300">
    <property type="entry name" value="P-loop containing nucleotide triphosphate hydrolases"/>
    <property type="match status" value="1"/>
</dbReference>
<dbReference type="GO" id="GO:0005524">
    <property type="term" value="F:ATP binding"/>
    <property type="evidence" value="ECO:0007669"/>
    <property type="project" value="UniProtKB-KW"/>
</dbReference>
<accession>A0A9X9F4Z8</accession>
<gene>
    <name evidence="6" type="ORF">FC695_22275</name>
</gene>
<dbReference type="InterPro" id="IPR027417">
    <property type="entry name" value="P-loop_NTPase"/>
</dbReference>
<sequence length="294" mass="33834">MQILEKVRKASSVEHDRRNTEYSDVYHFSSILAVAIQKTHFRSLLHATPFPNGANERYREEFQRYLISRAKGTSHKRGRPFLWPSAISYVKQCLPGPSKDCVVTMPTGSGKSFVAEMAMVQALARGWVLYLAPTNALVHQIRRDLKEALIEFNDITIRSFVGGEEYTTLSEEEIGFEEKFVAVMTPEKCALALRLYPEKFENCTLCIFDECHLINDRKRGTNADILLTRLIELAKDIKFLLMSAMISNGEELCDWLKHVHDSNAVCEPIRWRPTRTMRSMLALDRNDLLEKYPE</sequence>
<dbReference type="GO" id="GO:0016787">
    <property type="term" value="F:hydrolase activity"/>
    <property type="evidence" value="ECO:0007669"/>
    <property type="project" value="UniProtKB-KW"/>
</dbReference>
<dbReference type="InterPro" id="IPR011545">
    <property type="entry name" value="DEAD/DEAH_box_helicase_dom"/>
</dbReference>
<keyword evidence="4" id="KW-0067">ATP-binding</keyword>
<protein>
    <submittedName>
        <fullName evidence="6">DEAD/DEAH box helicase</fullName>
    </submittedName>
</protein>
<evidence type="ECO:0000259" key="5">
    <source>
        <dbReference type="PROSITE" id="PS51192"/>
    </source>
</evidence>